<feature type="binding site" evidence="10">
    <location>
        <begin position="11"/>
        <end position="16"/>
    </location>
    <ligand>
        <name>substrate</name>
    </ligand>
</feature>
<feature type="binding site" evidence="10">
    <location>
        <begin position="9"/>
        <end position="16"/>
    </location>
    <ligand>
        <name>ATP</name>
        <dbReference type="ChEBI" id="CHEBI:30616"/>
    </ligand>
</feature>
<name>A0A1E3W4B0_9HYPH</name>
<dbReference type="Pfam" id="PF01715">
    <property type="entry name" value="IPPT"/>
    <property type="match status" value="1"/>
</dbReference>
<dbReference type="HAMAP" id="MF_00185">
    <property type="entry name" value="IPP_trans"/>
    <property type="match status" value="1"/>
</dbReference>
<keyword evidence="5 10" id="KW-0819">tRNA processing</keyword>
<evidence type="ECO:0000313" key="14">
    <source>
        <dbReference type="EMBL" id="ODS00655.1"/>
    </source>
</evidence>
<comment type="catalytic activity">
    <reaction evidence="9 10 11">
        <text>adenosine(37) in tRNA + dimethylallyl diphosphate = N(6)-dimethylallyladenosine(37) in tRNA + diphosphate</text>
        <dbReference type="Rhea" id="RHEA:26482"/>
        <dbReference type="Rhea" id="RHEA-COMP:10162"/>
        <dbReference type="Rhea" id="RHEA-COMP:10375"/>
        <dbReference type="ChEBI" id="CHEBI:33019"/>
        <dbReference type="ChEBI" id="CHEBI:57623"/>
        <dbReference type="ChEBI" id="CHEBI:74411"/>
        <dbReference type="ChEBI" id="CHEBI:74415"/>
        <dbReference type="EC" id="2.5.1.75"/>
    </reaction>
</comment>
<dbReference type="Gene3D" id="1.10.20.140">
    <property type="match status" value="1"/>
</dbReference>
<evidence type="ECO:0000256" key="4">
    <source>
        <dbReference type="ARBA" id="ARBA00022679"/>
    </source>
</evidence>
<proteinExistence type="inferred from homology"/>
<sequence length="311" mass="32945">MIEAILIAGPTASGKSSAAVALAARLGGTVINADSMQVYRELDVLTARPGAADLASAPHRLYGTVPAAEAYSVGRWLTDVAAAMTQARGEGRLPILVGGTGLYFKALLEGLSPVPDIPPETREHWRAWAEALGAEDLHRELAARDPVMAERLLPSDPQRVSRALEVIDATGISLAAWQGTAGTPTLAGDAVLKLVVAPEREPLYAGIDARFDRMVEAGALDEVAALMALDLDPALPAMRAHGVREIAAHLAGTMSLEAAATKAKTETRRYAKRQMTWIRRFMADWEWVPDGGAAVAVALRALPARGSHRDG</sequence>
<comment type="function">
    <text evidence="2 10 12">Catalyzes the transfer of a dimethylallyl group onto the adenine at position 37 in tRNAs that read codons beginning with uridine, leading to the formation of N6-(dimethylallyl)adenosine (i(6)A).</text>
</comment>
<evidence type="ECO:0000256" key="10">
    <source>
        <dbReference type="HAMAP-Rule" id="MF_00185"/>
    </source>
</evidence>
<protein>
    <recommendedName>
        <fullName evidence="10">tRNA dimethylallyltransferase</fullName>
        <ecNumber evidence="10">2.5.1.75</ecNumber>
    </recommendedName>
    <alternativeName>
        <fullName evidence="10">Dimethylallyl diphosphate:tRNA dimethylallyltransferase</fullName>
        <shortName evidence="10">DMAPP:tRNA dimethylallyltransferase</shortName>
        <shortName evidence="10">DMATase</shortName>
    </alternativeName>
    <alternativeName>
        <fullName evidence="10">Isopentenyl-diphosphate:tRNA isopentenyltransferase</fullName>
        <shortName evidence="10">IPP transferase</shortName>
        <shortName evidence="10">IPPT</shortName>
        <shortName evidence="10">IPTase</shortName>
    </alternativeName>
</protein>
<dbReference type="Gene3D" id="3.40.50.300">
    <property type="entry name" value="P-loop containing nucleotide triphosphate hydrolases"/>
    <property type="match status" value="1"/>
</dbReference>
<comment type="caution">
    <text evidence="14">The sequence shown here is derived from an EMBL/GenBank/DDBJ whole genome shotgun (WGS) entry which is preliminary data.</text>
</comment>
<comment type="similarity">
    <text evidence="3 10 13">Belongs to the IPP transferase family.</text>
</comment>
<dbReference type="InterPro" id="IPR018022">
    <property type="entry name" value="IPT"/>
</dbReference>
<dbReference type="PANTHER" id="PTHR11088:SF60">
    <property type="entry name" value="TRNA DIMETHYLALLYLTRANSFERASE"/>
    <property type="match status" value="1"/>
</dbReference>
<comment type="caution">
    <text evidence="10">Lacks conserved residue(s) required for the propagation of feature annotation.</text>
</comment>
<comment type="subunit">
    <text evidence="10">Monomer.</text>
</comment>
<evidence type="ECO:0000256" key="12">
    <source>
        <dbReference type="RuleBase" id="RU003784"/>
    </source>
</evidence>
<dbReference type="NCBIfam" id="TIGR00174">
    <property type="entry name" value="miaA"/>
    <property type="match status" value="1"/>
</dbReference>
<evidence type="ECO:0000256" key="6">
    <source>
        <dbReference type="ARBA" id="ARBA00022741"/>
    </source>
</evidence>
<dbReference type="GO" id="GO:0006400">
    <property type="term" value="P:tRNA modification"/>
    <property type="evidence" value="ECO:0007669"/>
    <property type="project" value="TreeGrafter"/>
</dbReference>
<evidence type="ECO:0000256" key="5">
    <source>
        <dbReference type="ARBA" id="ARBA00022694"/>
    </source>
</evidence>
<dbReference type="GO" id="GO:0005524">
    <property type="term" value="F:ATP binding"/>
    <property type="evidence" value="ECO:0007669"/>
    <property type="project" value="UniProtKB-UniRule"/>
</dbReference>
<evidence type="ECO:0000256" key="7">
    <source>
        <dbReference type="ARBA" id="ARBA00022840"/>
    </source>
</evidence>
<dbReference type="EC" id="2.5.1.75" evidence="10"/>
<dbReference type="Proteomes" id="UP000094472">
    <property type="component" value="Unassembled WGS sequence"/>
</dbReference>
<dbReference type="RefSeq" id="WP_069440964.1">
    <property type="nucleotide sequence ID" value="NZ_LPWF01000012.1"/>
</dbReference>
<dbReference type="InterPro" id="IPR027417">
    <property type="entry name" value="P-loop_NTPase"/>
</dbReference>
<keyword evidence="15" id="KW-1185">Reference proteome</keyword>
<evidence type="ECO:0000313" key="15">
    <source>
        <dbReference type="Proteomes" id="UP000094472"/>
    </source>
</evidence>
<comment type="cofactor">
    <cofactor evidence="1 10">
        <name>Mg(2+)</name>
        <dbReference type="ChEBI" id="CHEBI:18420"/>
    </cofactor>
</comment>
<gene>
    <name evidence="10" type="primary">miaA</name>
    <name evidence="14" type="ORF">AUC69_07675</name>
</gene>
<reference evidence="14 15" key="1">
    <citation type="journal article" date="2016" name="Environ. Microbiol.">
        <title>New Methyloceanibacter diversity from North Sea sediments includes methanotroph containing solely the soluble methane monooxygenase.</title>
        <authorList>
            <person name="Vekeman B."/>
            <person name="Kerckhof F.M."/>
            <person name="Cremers G."/>
            <person name="de Vos P."/>
            <person name="Vandamme P."/>
            <person name="Boon N."/>
            <person name="Op den Camp H.J."/>
            <person name="Heylen K."/>
        </authorList>
    </citation>
    <scope>NUCLEOTIDE SEQUENCE [LARGE SCALE GENOMIC DNA]</scope>
    <source>
        <strain evidence="14 15">R-67175</strain>
    </source>
</reference>
<evidence type="ECO:0000256" key="13">
    <source>
        <dbReference type="RuleBase" id="RU003785"/>
    </source>
</evidence>
<evidence type="ECO:0000256" key="1">
    <source>
        <dbReference type="ARBA" id="ARBA00001946"/>
    </source>
</evidence>
<evidence type="ECO:0000256" key="11">
    <source>
        <dbReference type="RuleBase" id="RU003783"/>
    </source>
</evidence>
<organism evidence="14 15">
    <name type="scientific">Methyloceanibacter superfactus</name>
    <dbReference type="NCBI Taxonomy" id="1774969"/>
    <lineage>
        <taxon>Bacteria</taxon>
        <taxon>Pseudomonadati</taxon>
        <taxon>Pseudomonadota</taxon>
        <taxon>Alphaproteobacteria</taxon>
        <taxon>Hyphomicrobiales</taxon>
        <taxon>Hyphomicrobiaceae</taxon>
        <taxon>Methyloceanibacter</taxon>
    </lineage>
</organism>
<feature type="region of interest" description="Interaction with substrate tRNA" evidence="10">
    <location>
        <begin position="158"/>
        <end position="162"/>
    </location>
</feature>
<dbReference type="STRING" id="1774969.AUC69_07675"/>
<keyword evidence="4 10" id="KW-0808">Transferase</keyword>
<accession>A0A1E3W4B0</accession>
<evidence type="ECO:0000256" key="3">
    <source>
        <dbReference type="ARBA" id="ARBA00005842"/>
    </source>
</evidence>
<keyword evidence="8 10" id="KW-0460">Magnesium</keyword>
<feature type="site" description="Interaction with substrate tRNA" evidence="10">
    <location>
        <position position="100"/>
    </location>
</feature>
<feature type="region of interest" description="Interaction with substrate tRNA" evidence="10">
    <location>
        <begin position="34"/>
        <end position="37"/>
    </location>
</feature>
<evidence type="ECO:0000256" key="8">
    <source>
        <dbReference type="ARBA" id="ARBA00022842"/>
    </source>
</evidence>
<keyword evidence="6 10" id="KW-0547">Nucleotide-binding</keyword>
<feature type="site" description="Interaction with substrate tRNA" evidence="10">
    <location>
        <position position="122"/>
    </location>
</feature>
<dbReference type="InterPro" id="IPR039657">
    <property type="entry name" value="Dimethylallyltransferase"/>
</dbReference>
<dbReference type="OrthoDB" id="9776390at2"/>
<keyword evidence="7 10" id="KW-0067">ATP-binding</keyword>
<dbReference type="GO" id="GO:0052381">
    <property type="term" value="F:tRNA dimethylallyltransferase activity"/>
    <property type="evidence" value="ECO:0007669"/>
    <property type="project" value="UniProtKB-UniRule"/>
</dbReference>
<dbReference type="EMBL" id="LPWF01000012">
    <property type="protein sequence ID" value="ODS00655.1"/>
    <property type="molecule type" value="Genomic_DNA"/>
</dbReference>
<evidence type="ECO:0000256" key="2">
    <source>
        <dbReference type="ARBA" id="ARBA00003213"/>
    </source>
</evidence>
<dbReference type="PANTHER" id="PTHR11088">
    <property type="entry name" value="TRNA DIMETHYLALLYLTRANSFERASE"/>
    <property type="match status" value="1"/>
</dbReference>
<dbReference type="AlphaFoldDB" id="A0A1E3W4B0"/>
<evidence type="ECO:0000256" key="9">
    <source>
        <dbReference type="ARBA" id="ARBA00049563"/>
    </source>
</evidence>
<dbReference type="SUPFAM" id="SSF52540">
    <property type="entry name" value="P-loop containing nucleoside triphosphate hydrolases"/>
    <property type="match status" value="2"/>
</dbReference>